<dbReference type="Proteomes" id="UP000464620">
    <property type="component" value="Chromosome B09"/>
</dbReference>
<feature type="chain" id="PRO_5025430954" evidence="1">
    <location>
        <begin position="25"/>
        <end position="255"/>
    </location>
</feature>
<evidence type="ECO:0000313" key="2">
    <source>
        <dbReference type="EMBL" id="QHN77708.1"/>
    </source>
</evidence>
<gene>
    <name evidence="2" type="ORF">DS421_19g655040</name>
</gene>
<evidence type="ECO:0000256" key="1">
    <source>
        <dbReference type="SAM" id="SignalP"/>
    </source>
</evidence>
<proteinExistence type="predicted"/>
<sequence length="255" mass="29587">MSYSMSSFLFSILFTLLLFTRVFTHEISKVIGNELTDENEGKNFNYPTSLHYVHKEKMYDSKDEGDKTPTRKIEVHEIKGSTSDSSVGYLSNDFQRTIPSMMPNTQKDYGYYPNNYQLDGLTFRVNIPGFARIYLPNLPIELPFPNVELPFHTTRMIRNGYYYPGNYYQPIIPSSLLTQSKQYHNIQSFGYQPSSLSNIDNFEDGSIIRNRKIMRPSSEIDGRIFHMFPTKTSTMAYEDKTWYGDASKKTVKVDP</sequence>
<accession>A0A6B9VBX6</accession>
<dbReference type="AlphaFoldDB" id="A0A6B9VBX6"/>
<evidence type="ECO:0000313" key="3">
    <source>
        <dbReference type="Proteomes" id="UP000464620"/>
    </source>
</evidence>
<organism evidence="2 3">
    <name type="scientific">Arachis hypogaea</name>
    <name type="common">Peanut</name>
    <dbReference type="NCBI Taxonomy" id="3818"/>
    <lineage>
        <taxon>Eukaryota</taxon>
        <taxon>Viridiplantae</taxon>
        <taxon>Streptophyta</taxon>
        <taxon>Embryophyta</taxon>
        <taxon>Tracheophyta</taxon>
        <taxon>Spermatophyta</taxon>
        <taxon>Magnoliopsida</taxon>
        <taxon>eudicotyledons</taxon>
        <taxon>Gunneridae</taxon>
        <taxon>Pentapetalae</taxon>
        <taxon>rosids</taxon>
        <taxon>fabids</taxon>
        <taxon>Fabales</taxon>
        <taxon>Fabaceae</taxon>
        <taxon>Papilionoideae</taxon>
        <taxon>50 kb inversion clade</taxon>
        <taxon>dalbergioids sensu lato</taxon>
        <taxon>Dalbergieae</taxon>
        <taxon>Pterocarpus clade</taxon>
        <taxon>Arachis</taxon>
    </lineage>
</organism>
<protein>
    <submittedName>
        <fullName evidence="2">Uncharacterized protein</fullName>
    </submittedName>
</protein>
<reference evidence="2 3" key="1">
    <citation type="submission" date="2020-01" db="EMBL/GenBank/DDBJ databases">
        <title>Genome sequence of Arachis hypogaea, cultivar Shitouqi.</title>
        <authorList>
            <person name="Zhuang W."/>
            <person name="Chen H."/>
            <person name="Varshney R."/>
            <person name="Wang D."/>
            <person name="Ming R."/>
        </authorList>
    </citation>
    <scope>NUCLEOTIDE SEQUENCE [LARGE SCALE GENOMIC DNA]</scope>
    <source>
        <tissue evidence="2">Young leaf</tissue>
    </source>
</reference>
<keyword evidence="1" id="KW-0732">Signal</keyword>
<name>A0A6B9VBX6_ARAHY</name>
<feature type="signal peptide" evidence="1">
    <location>
        <begin position="1"/>
        <end position="24"/>
    </location>
</feature>
<dbReference type="EMBL" id="CP031001">
    <property type="protein sequence ID" value="QHN77708.1"/>
    <property type="molecule type" value="Genomic_DNA"/>
</dbReference>